<evidence type="ECO:0000256" key="1">
    <source>
        <dbReference type="ARBA" id="ARBA00011738"/>
    </source>
</evidence>
<comment type="subunit">
    <text evidence="1">Homodimer.</text>
</comment>
<keyword evidence="2" id="KW-0805">Transcription regulation</keyword>
<dbReference type="InterPro" id="IPR000836">
    <property type="entry name" value="PRTase_dom"/>
</dbReference>
<dbReference type="InterPro" id="IPR036390">
    <property type="entry name" value="WH_DNA-bd_sf"/>
</dbReference>
<evidence type="ECO:0000313" key="8">
    <source>
        <dbReference type="EMBL" id="QHI71366.1"/>
    </source>
</evidence>
<evidence type="ECO:0000256" key="2">
    <source>
        <dbReference type="ARBA" id="ARBA00023015"/>
    </source>
</evidence>
<dbReference type="InterPro" id="IPR050118">
    <property type="entry name" value="Pur/Pyrimidine_PRTase"/>
</dbReference>
<gene>
    <name evidence="8" type="primary">purR</name>
    <name evidence="8" type="ORF">Ami3637_02255</name>
</gene>
<dbReference type="SUPFAM" id="SSF46785">
    <property type="entry name" value="Winged helix' DNA-binding domain"/>
    <property type="match status" value="1"/>
</dbReference>
<reference evidence="8 9" key="1">
    <citation type="submission" date="2020-01" db="EMBL/GenBank/DDBJ databases">
        <title>Genomic analysis of Aminipila sp. CBA3637.</title>
        <authorList>
            <person name="Kim Y.B."/>
            <person name="Roh S.W."/>
        </authorList>
    </citation>
    <scope>NUCLEOTIDE SEQUENCE [LARGE SCALE GENOMIC DNA]</scope>
    <source>
        <strain evidence="8 9">CBA3637</strain>
    </source>
</reference>
<dbReference type="InterPro" id="IPR036388">
    <property type="entry name" value="WH-like_DNA-bd_sf"/>
</dbReference>
<dbReference type="Pfam" id="PF09182">
    <property type="entry name" value="PuR_N"/>
    <property type="match status" value="1"/>
</dbReference>
<dbReference type="GO" id="GO:0003677">
    <property type="term" value="F:DNA binding"/>
    <property type="evidence" value="ECO:0007669"/>
    <property type="project" value="UniProtKB-KW"/>
</dbReference>
<proteinExistence type="inferred from homology"/>
<dbReference type="InterPro" id="IPR015265">
    <property type="entry name" value="PuR_N"/>
</dbReference>
<evidence type="ECO:0000259" key="6">
    <source>
        <dbReference type="Pfam" id="PF00156"/>
    </source>
</evidence>
<dbReference type="InterPro" id="IPR029057">
    <property type="entry name" value="PRTase-like"/>
</dbReference>
<dbReference type="RefSeq" id="WP_162361139.1">
    <property type="nucleotide sequence ID" value="NZ_CP047591.1"/>
</dbReference>
<dbReference type="Gene3D" id="3.40.50.2020">
    <property type="match status" value="1"/>
</dbReference>
<feature type="domain" description="Phosphoribosyltransferase" evidence="6">
    <location>
        <begin position="111"/>
        <end position="243"/>
    </location>
</feature>
<organism evidence="8 9">
    <name type="scientific">Aminipila terrae</name>
    <dbReference type="NCBI Taxonomy" id="2697030"/>
    <lineage>
        <taxon>Bacteria</taxon>
        <taxon>Bacillati</taxon>
        <taxon>Bacillota</taxon>
        <taxon>Clostridia</taxon>
        <taxon>Peptostreptococcales</taxon>
        <taxon>Anaerovoracaceae</taxon>
        <taxon>Aminipila</taxon>
    </lineage>
</organism>
<dbReference type="NCBIfam" id="TIGR01743">
    <property type="entry name" value="purR_Bsub"/>
    <property type="match status" value="1"/>
</dbReference>
<dbReference type="InterPro" id="IPR010078">
    <property type="entry name" value="PurR_Bsub"/>
</dbReference>
<keyword evidence="4" id="KW-0804">Transcription</keyword>
<dbReference type="PANTHER" id="PTHR43864:SF2">
    <property type="entry name" value="PUR OPERON REPRESSOR"/>
    <property type="match status" value="1"/>
</dbReference>
<dbReference type="Pfam" id="PF00156">
    <property type="entry name" value="Pribosyltran"/>
    <property type="match status" value="1"/>
</dbReference>
<accession>A0A6P1MID9</accession>
<evidence type="ECO:0000256" key="3">
    <source>
        <dbReference type="ARBA" id="ARBA00023125"/>
    </source>
</evidence>
<name>A0A6P1MID9_9FIRM</name>
<comment type="similarity">
    <text evidence="5">Belongs to the purine/pyrimidine phosphoribosyltransferase family. PurR subfamily.</text>
</comment>
<dbReference type="GO" id="GO:0045982">
    <property type="term" value="P:negative regulation of purine nucleobase metabolic process"/>
    <property type="evidence" value="ECO:0007669"/>
    <property type="project" value="InterPro"/>
</dbReference>
<feature type="domain" description="Bacterial purine repressor N-terminal" evidence="7">
    <location>
        <begin position="2"/>
        <end position="71"/>
    </location>
</feature>
<keyword evidence="9" id="KW-1185">Reference proteome</keyword>
<dbReference type="AlphaFoldDB" id="A0A6P1MID9"/>
<sequence length="269" mass="29641">MKRAERVAAIIKILSETPNKSYSLNYFCKLFGAAKSSISEDLQTARQTLQSVNLGIIQTTSGAGGGVKYIPYISDQDCALLQEELCEKLRDSSRILGGGFLYTSDIMFDSNVARQVATVFARKFQDYKAEYVATIETKGIPIATMTAHMLNVPMIVIRRESKISEGSTLSINYFSGSSDRVQKMSVSKRAVVPGSKVLIIDDFMRAGGSVKGIKDILGEFDMEIVGTGIVIASTEPDKKKIQDYCTLLYLGKVDENTKEIEVYSNCQIF</sequence>
<evidence type="ECO:0000313" key="9">
    <source>
        <dbReference type="Proteomes" id="UP000463883"/>
    </source>
</evidence>
<dbReference type="KEGG" id="amic:Ami3637_02255"/>
<dbReference type="CDD" id="cd06223">
    <property type="entry name" value="PRTases_typeI"/>
    <property type="match status" value="1"/>
</dbReference>
<dbReference type="PANTHER" id="PTHR43864">
    <property type="entry name" value="HYPOXANTHINE/GUANINE PHOSPHORIBOSYLTRANSFERASE"/>
    <property type="match status" value="1"/>
</dbReference>
<evidence type="ECO:0000256" key="5">
    <source>
        <dbReference type="ARBA" id="ARBA00049656"/>
    </source>
</evidence>
<evidence type="ECO:0000256" key="4">
    <source>
        <dbReference type="ARBA" id="ARBA00023163"/>
    </source>
</evidence>
<evidence type="ECO:0000259" key="7">
    <source>
        <dbReference type="Pfam" id="PF09182"/>
    </source>
</evidence>
<dbReference type="Proteomes" id="UP000463883">
    <property type="component" value="Chromosome"/>
</dbReference>
<dbReference type="GO" id="GO:0045892">
    <property type="term" value="P:negative regulation of DNA-templated transcription"/>
    <property type="evidence" value="ECO:0007669"/>
    <property type="project" value="InterPro"/>
</dbReference>
<keyword evidence="3" id="KW-0238">DNA-binding</keyword>
<dbReference type="EMBL" id="CP047591">
    <property type="protein sequence ID" value="QHI71366.1"/>
    <property type="molecule type" value="Genomic_DNA"/>
</dbReference>
<dbReference type="Gene3D" id="1.10.10.10">
    <property type="entry name" value="Winged helix-like DNA-binding domain superfamily/Winged helix DNA-binding domain"/>
    <property type="match status" value="1"/>
</dbReference>
<dbReference type="SUPFAM" id="SSF53271">
    <property type="entry name" value="PRTase-like"/>
    <property type="match status" value="1"/>
</dbReference>
<protein>
    <submittedName>
        <fullName evidence="8">Pur operon repressor</fullName>
    </submittedName>
</protein>